<dbReference type="EMBL" id="PPSX01000085">
    <property type="protein sequence ID" value="RZQ51654.1"/>
    <property type="molecule type" value="Genomic_DNA"/>
</dbReference>
<proteinExistence type="predicted"/>
<gene>
    <name evidence="3" type="ORF">C1E23_18165</name>
</gene>
<sequence length="656" mass="71603">MTKLIQLKYLCVLICLSLTGCGSGGSESTSQAPEQVVDNSSGSSSSNDSDDNSGQDNTDDSSDDSSEDSGSDSDSDQNDDADNDADNDSDDQDADDNTGDDTSKESDLTFATATSTSRFIQHATFGATPTDITNLTGQSASKWFKDQLQLPPSLKLPVVNAYAPTEVNDDDEFDLLHVGSTTIAFWRHAISADDQLRQRMAFALSEILVVSNAGGEELTDIPEAVSSYQDILINHAFGNYRTLLEAVTYSPSMGFYLTYMGNMKGDETTGRVPDENYARELLQLFTLGVVALNQDGTEKIDDDGKQIELYSNEDITGLARVFTGLDLDHDTAEETQSHAFTIPMAIYPELHSEKEKSFLGTQIAAGTGAQASISQALDHIFNHPNMPPFVSKQLIQRLVSSNPSTEYVTRVATAFSQGQFTLPDGSNVGDKQRGDLTATLAAILFDPEATGEPSTNSGKIREPILRFTQWARAFEIENVTPEFQEMLWDTSPASMLSQHPYRSKSVFNFFRPGYAAPGTETAANGLVAPELQITNATSIPGYTNFMTFYIAGLQGDVDVEELQADFDDNNIRLDARHAVNSFFTDYDKELALANDVDALLTHLNLLLSAEQLSAKTLEDIKPIISSIEEDDEEGYLLRVKLAILLVMTSPDYLVQK</sequence>
<feature type="region of interest" description="Disordered" evidence="1">
    <location>
        <begin position="22"/>
        <end position="107"/>
    </location>
</feature>
<dbReference type="RefSeq" id="WP_130256918.1">
    <property type="nucleotide sequence ID" value="NZ_PPSX01000085.1"/>
</dbReference>
<comment type="caution">
    <text evidence="3">The sequence shown here is derived from an EMBL/GenBank/DDBJ whole genome shotgun (WGS) entry which is preliminary data.</text>
</comment>
<feature type="compositionally biased region" description="Low complexity" evidence="1">
    <location>
        <begin position="38"/>
        <end position="47"/>
    </location>
</feature>
<reference evidence="3 4" key="1">
    <citation type="submission" date="2018-01" db="EMBL/GenBank/DDBJ databases">
        <title>Co-occurrence of chitin degradation, pigmentation and bioactivity in marine Pseudoalteromonas.</title>
        <authorList>
            <person name="Paulsen S."/>
            <person name="Gram L."/>
            <person name="Machado H."/>
        </authorList>
    </citation>
    <scope>NUCLEOTIDE SEQUENCE [LARGE SCALE GENOMIC DNA]</scope>
    <source>
        <strain evidence="3 4">S3898</strain>
    </source>
</reference>
<dbReference type="PANTHER" id="PTHR43737:SF1">
    <property type="entry name" value="DUF1501 DOMAIN-CONTAINING PROTEIN"/>
    <property type="match status" value="1"/>
</dbReference>
<dbReference type="PANTHER" id="PTHR43737">
    <property type="entry name" value="BLL7424 PROTEIN"/>
    <property type="match status" value="1"/>
</dbReference>
<protein>
    <submittedName>
        <fullName evidence="3">DUF1800 domain-containing protein</fullName>
    </submittedName>
</protein>
<keyword evidence="2" id="KW-0732">Signal</keyword>
<evidence type="ECO:0000313" key="4">
    <source>
        <dbReference type="Proteomes" id="UP000291338"/>
    </source>
</evidence>
<evidence type="ECO:0000256" key="2">
    <source>
        <dbReference type="SAM" id="SignalP"/>
    </source>
</evidence>
<evidence type="ECO:0000256" key="1">
    <source>
        <dbReference type="SAM" id="MobiDB-lite"/>
    </source>
</evidence>
<dbReference type="Pfam" id="PF08811">
    <property type="entry name" value="DUF1800"/>
    <property type="match status" value="1"/>
</dbReference>
<name>A0A4Q7IHW9_9GAMM</name>
<feature type="signal peptide" evidence="2">
    <location>
        <begin position="1"/>
        <end position="22"/>
    </location>
</feature>
<accession>A0A4Q7IHW9</accession>
<dbReference type="PROSITE" id="PS51257">
    <property type="entry name" value="PROKAR_LIPOPROTEIN"/>
    <property type="match status" value="1"/>
</dbReference>
<dbReference type="Proteomes" id="UP000291338">
    <property type="component" value="Unassembled WGS sequence"/>
</dbReference>
<dbReference type="AlphaFoldDB" id="A0A4Q7IHW9"/>
<dbReference type="InterPro" id="IPR014917">
    <property type="entry name" value="DUF1800"/>
</dbReference>
<evidence type="ECO:0000313" key="3">
    <source>
        <dbReference type="EMBL" id="RZQ51654.1"/>
    </source>
</evidence>
<feature type="compositionally biased region" description="Acidic residues" evidence="1">
    <location>
        <begin position="48"/>
        <end position="99"/>
    </location>
</feature>
<organism evidence="3 4">
    <name type="scientific">Pseudoalteromonas phenolica</name>
    <dbReference type="NCBI Taxonomy" id="161398"/>
    <lineage>
        <taxon>Bacteria</taxon>
        <taxon>Pseudomonadati</taxon>
        <taxon>Pseudomonadota</taxon>
        <taxon>Gammaproteobacteria</taxon>
        <taxon>Alteromonadales</taxon>
        <taxon>Pseudoalteromonadaceae</taxon>
        <taxon>Pseudoalteromonas</taxon>
    </lineage>
</organism>
<feature type="chain" id="PRO_5020192902" evidence="2">
    <location>
        <begin position="23"/>
        <end position="656"/>
    </location>
</feature>